<dbReference type="InterPro" id="IPR020845">
    <property type="entry name" value="AMP-binding_CS"/>
</dbReference>
<comment type="caution">
    <text evidence="6">The sequence shown here is derived from an EMBL/GenBank/DDBJ whole genome shotgun (WGS) entry which is preliminary data.</text>
</comment>
<feature type="domain" description="AMP-dependent synthetase/ligase" evidence="3">
    <location>
        <begin position="54"/>
        <end position="412"/>
    </location>
</feature>
<dbReference type="InterPro" id="IPR045851">
    <property type="entry name" value="AMP-bd_C_sf"/>
</dbReference>
<dbReference type="InterPro" id="IPR000873">
    <property type="entry name" value="AMP-dep_synth/lig_dom"/>
</dbReference>
<dbReference type="RefSeq" id="WP_161928043.1">
    <property type="nucleotide sequence ID" value="NZ_BJOU01000003.1"/>
</dbReference>
<dbReference type="InterPro" id="IPR042099">
    <property type="entry name" value="ANL_N_sf"/>
</dbReference>
<evidence type="ECO:0000313" key="8">
    <source>
        <dbReference type="Proteomes" id="UP000444980"/>
    </source>
</evidence>
<reference evidence="8" key="1">
    <citation type="submission" date="2019-06" db="EMBL/GenBank/DDBJ databases">
        <title>Gordonia isolated from sludge of a wastewater treatment plant.</title>
        <authorList>
            <person name="Tamura T."/>
            <person name="Aoyama K."/>
            <person name="Kang Y."/>
            <person name="Saito S."/>
            <person name="Akiyama N."/>
            <person name="Yazawa K."/>
            <person name="Gonoi T."/>
            <person name="Mikami Y."/>
        </authorList>
    </citation>
    <scope>NUCLEOTIDE SEQUENCE [LARGE SCALE GENOMIC DNA]</scope>
    <source>
        <strain evidence="8">NBRC 107697</strain>
    </source>
</reference>
<dbReference type="GO" id="GO:0016878">
    <property type="term" value="F:acid-thiol ligase activity"/>
    <property type="evidence" value="ECO:0007669"/>
    <property type="project" value="UniProtKB-ARBA"/>
</dbReference>
<dbReference type="Gene3D" id="3.30.300.30">
    <property type="match status" value="1"/>
</dbReference>
<dbReference type="PROSITE" id="PS00455">
    <property type="entry name" value="AMP_BINDING"/>
    <property type="match status" value="1"/>
</dbReference>
<dbReference type="Pfam" id="PF00501">
    <property type="entry name" value="AMP-binding"/>
    <property type="match status" value="1"/>
</dbReference>
<evidence type="ECO:0000256" key="1">
    <source>
        <dbReference type="ARBA" id="ARBA00006432"/>
    </source>
</evidence>
<evidence type="ECO:0000259" key="4">
    <source>
        <dbReference type="Pfam" id="PF13193"/>
    </source>
</evidence>
<keyword evidence="2" id="KW-0436">Ligase</keyword>
<name>A0A7I9V024_9ACTN</name>
<dbReference type="EMBL" id="BJOU01000003">
    <property type="protein sequence ID" value="GED98615.1"/>
    <property type="molecule type" value="Genomic_DNA"/>
</dbReference>
<dbReference type="SUPFAM" id="SSF56801">
    <property type="entry name" value="Acetyl-CoA synthetase-like"/>
    <property type="match status" value="1"/>
</dbReference>
<dbReference type="PANTHER" id="PTHR43767:SF1">
    <property type="entry name" value="NONRIBOSOMAL PEPTIDE SYNTHASE PES1 (EUROFUNG)-RELATED"/>
    <property type="match status" value="1"/>
</dbReference>
<dbReference type="OrthoDB" id="56621at2"/>
<dbReference type="Pfam" id="PF13193">
    <property type="entry name" value="AMP-binding_C"/>
    <property type="match status" value="1"/>
</dbReference>
<evidence type="ECO:0000256" key="2">
    <source>
        <dbReference type="ARBA" id="ARBA00022598"/>
    </source>
</evidence>
<accession>A0A7I9V024</accession>
<dbReference type="AlphaFoldDB" id="A0A7I9V024"/>
<dbReference type="EMBL" id="BJOU01000018">
    <property type="protein sequence ID" value="GED99303.1"/>
    <property type="molecule type" value="Genomic_DNA"/>
</dbReference>
<gene>
    <name evidence="5" type="ORF">nbrc107697_26540</name>
    <name evidence="6" type="ORF">nbrc107697_28160</name>
    <name evidence="7" type="ORF">nbrc107697_33420</name>
</gene>
<keyword evidence="8" id="KW-1185">Reference proteome</keyword>
<evidence type="ECO:0000313" key="6">
    <source>
        <dbReference type="EMBL" id="GED98777.1"/>
    </source>
</evidence>
<dbReference type="PANTHER" id="PTHR43767">
    <property type="entry name" value="LONG-CHAIN-FATTY-ACID--COA LIGASE"/>
    <property type="match status" value="1"/>
</dbReference>
<dbReference type="Proteomes" id="UP000444980">
    <property type="component" value="Unassembled WGS sequence"/>
</dbReference>
<dbReference type="EMBL" id="BJOU01000009">
    <property type="protein sequence ID" value="GED98777.1"/>
    <property type="molecule type" value="Genomic_DNA"/>
</dbReference>
<comment type="similarity">
    <text evidence="1">Belongs to the ATP-dependent AMP-binding enzyme family.</text>
</comment>
<dbReference type="Gene3D" id="3.40.50.12780">
    <property type="entry name" value="N-terminal domain of ligase-like"/>
    <property type="match status" value="1"/>
</dbReference>
<proteinExistence type="inferred from homology"/>
<reference evidence="6" key="2">
    <citation type="journal article" date="2020" name="Int. J. Syst. Evol. Microbiol.">
        <title>Gordonia crocea sp. nov. and Gordonia spumicola sp. nov. isolated from sludge of a wastewater treatment plant.</title>
        <authorList>
            <person name="Tamura T."/>
            <person name="Saito S."/>
            <person name="Hamada M."/>
            <person name="Kang Y."/>
            <person name="Hoshino Y."/>
            <person name="Gonoi T."/>
            <person name="Mikami Y."/>
            <person name="Yaguchi T."/>
        </authorList>
    </citation>
    <scope>NUCLEOTIDE SEQUENCE</scope>
    <source>
        <strain evidence="6">NBRC 107697</strain>
    </source>
</reference>
<dbReference type="CDD" id="cd04433">
    <property type="entry name" value="AFD_class_I"/>
    <property type="match status" value="1"/>
</dbReference>
<organism evidence="6 8">
    <name type="scientific">Gordonia crocea</name>
    <dbReference type="NCBI Taxonomy" id="589162"/>
    <lineage>
        <taxon>Bacteria</taxon>
        <taxon>Bacillati</taxon>
        <taxon>Actinomycetota</taxon>
        <taxon>Actinomycetes</taxon>
        <taxon>Mycobacteriales</taxon>
        <taxon>Gordoniaceae</taxon>
        <taxon>Gordonia</taxon>
    </lineage>
</organism>
<sequence>MTALRNRLSHYAWIVRVLVSSGFLTLLRPDRYLRMGLSLRRQGGTNAVSGIGLAAAQYPDAVALHDEAGSLTWAQLDARADALAVGLSESTVRPPRTVAIMCRNHRGIVEAIAATIRLGADAVLLNTGFAGPQLADVLKREQADILIADDEFAGLIDHARQSDSGLRCLWSWQEGIGLRADPGTVEHLISSRMGQRPAPPRKPGRIILLTSGTTGTPKGAKRGASGSDVSSLAAMLDRIPWRGGETTVIAAPIFHAWGFGQMAISSTMHATMVMRRRFDPQGTLDLVRDHGASGLAVVPVMLERIMDLPVDVLDAKPMPTLRFATASGSRMRAESLTAFMDRFGDVVYNSYNATEAGLISTATPADLRIAPDTAGRPIAGTRVRILDDDRRPLPVGEIGVIAVANESAFDGYTGTETKDYADGYMLSGDVGRIDGNGLLYVVGRDDEMIVSGGENVYPLEVELVLDAHPGVAEVAVIGVDDEKFGQRLAAFVVRSGGSDVDADALKAHVKSQLAGYKVPRDIHFIELLPRNATGKVLKRDLTEEGR</sequence>
<dbReference type="FunFam" id="3.30.300.30:FF:000008">
    <property type="entry name" value="2,3-dihydroxybenzoate-AMP ligase"/>
    <property type="match status" value="1"/>
</dbReference>
<feature type="domain" description="AMP-binding enzyme C-terminal" evidence="4">
    <location>
        <begin position="460"/>
        <end position="535"/>
    </location>
</feature>
<protein>
    <submittedName>
        <fullName evidence="6">Acyl-CoA synthetase</fullName>
    </submittedName>
</protein>
<dbReference type="InterPro" id="IPR050237">
    <property type="entry name" value="ATP-dep_AMP-bd_enzyme"/>
</dbReference>
<evidence type="ECO:0000313" key="7">
    <source>
        <dbReference type="EMBL" id="GED99303.1"/>
    </source>
</evidence>
<evidence type="ECO:0000313" key="5">
    <source>
        <dbReference type="EMBL" id="GED98615.1"/>
    </source>
</evidence>
<dbReference type="InterPro" id="IPR025110">
    <property type="entry name" value="AMP-bd_C"/>
</dbReference>
<evidence type="ECO:0000259" key="3">
    <source>
        <dbReference type="Pfam" id="PF00501"/>
    </source>
</evidence>